<accession>A0ABN1TR89</accession>
<evidence type="ECO:0000313" key="3">
    <source>
        <dbReference type="Proteomes" id="UP001499987"/>
    </source>
</evidence>
<feature type="compositionally biased region" description="Basic and acidic residues" evidence="1">
    <location>
        <begin position="59"/>
        <end position="78"/>
    </location>
</feature>
<evidence type="ECO:0000256" key="1">
    <source>
        <dbReference type="SAM" id="MobiDB-lite"/>
    </source>
</evidence>
<feature type="compositionally biased region" description="Pro residues" evidence="1">
    <location>
        <begin position="37"/>
        <end position="53"/>
    </location>
</feature>
<proteinExistence type="predicted"/>
<name>A0ABN1TR89_9ACTN</name>
<gene>
    <name evidence="2" type="ORF">GCM10009663_45180</name>
</gene>
<sequence length="110" mass="11863">MARIRRKIKDTSLPGVMGTGCAGSGAESARLCRVPPRRPLWCPPPPPPPPPAPAAVRRGRPDTAEGRPHPADAPRLPEDQPMSSRRIPLVSFMKRATKTIEPSAKAAYRA</sequence>
<dbReference type="PROSITE" id="PS51257">
    <property type="entry name" value="PROKAR_LIPOPROTEIN"/>
    <property type="match status" value="1"/>
</dbReference>
<dbReference type="Proteomes" id="UP001499987">
    <property type="component" value="Unassembled WGS sequence"/>
</dbReference>
<reference evidence="2 3" key="1">
    <citation type="journal article" date="2019" name="Int. J. Syst. Evol. Microbiol.">
        <title>The Global Catalogue of Microorganisms (GCM) 10K type strain sequencing project: providing services to taxonomists for standard genome sequencing and annotation.</title>
        <authorList>
            <consortium name="The Broad Institute Genomics Platform"/>
            <consortium name="The Broad Institute Genome Sequencing Center for Infectious Disease"/>
            <person name="Wu L."/>
            <person name="Ma J."/>
        </authorList>
    </citation>
    <scope>NUCLEOTIDE SEQUENCE [LARGE SCALE GENOMIC DNA]</scope>
    <source>
        <strain evidence="2 3">JCM 13002</strain>
    </source>
</reference>
<feature type="region of interest" description="Disordered" evidence="1">
    <location>
        <begin position="1"/>
        <end position="89"/>
    </location>
</feature>
<comment type="caution">
    <text evidence="2">The sequence shown here is derived from an EMBL/GenBank/DDBJ whole genome shotgun (WGS) entry which is preliminary data.</text>
</comment>
<dbReference type="EMBL" id="BAAALD010000045">
    <property type="protein sequence ID" value="GAA1097129.1"/>
    <property type="molecule type" value="Genomic_DNA"/>
</dbReference>
<evidence type="ECO:0000313" key="2">
    <source>
        <dbReference type="EMBL" id="GAA1097129.1"/>
    </source>
</evidence>
<keyword evidence="3" id="KW-1185">Reference proteome</keyword>
<organism evidence="2 3">
    <name type="scientific">Kitasatospora arboriphila</name>
    <dbReference type="NCBI Taxonomy" id="258052"/>
    <lineage>
        <taxon>Bacteria</taxon>
        <taxon>Bacillati</taxon>
        <taxon>Actinomycetota</taxon>
        <taxon>Actinomycetes</taxon>
        <taxon>Kitasatosporales</taxon>
        <taxon>Streptomycetaceae</taxon>
        <taxon>Kitasatospora</taxon>
    </lineage>
</organism>
<protein>
    <submittedName>
        <fullName evidence="2">Uncharacterized protein</fullName>
    </submittedName>
</protein>